<protein>
    <submittedName>
        <fullName evidence="1">Uncharacterized protein</fullName>
    </submittedName>
</protein>
<reference evidence="1 2" key="1">
    <citation type="journal article" date="2015" name="Nat. Commun.">
        <title>Outbred genome sequencing and CRISPR/Cas9 gene editing in butterflies.</title>
        <authorList>
            <person name="Li X."/>
            <person name="Fan D."/>
            <person name="Zhang W."/>
            <person name="Liu G."/>
            <person name="Zhang L."/>
            <person name="Zhao L."/>
            <person name="Fang X."/>
            <person name="Chen L."/>
            <person name="Dong Y."/>
            <person name="Chen Y."/>
            <person name="Ding Y."/>
            <person name="Zhao R."/>
            <person name="Feng M."/>
            <person name="Zhu Y."/>
            <person name="Feng Y."/>
            <person name="Jiang X."/>
            <person name="Zhu D."/>
            <person name="Xiang H."/>
            <person name="Feng X."/>
            <person name="Li S."/>
            <person name="Wang J."/>
            <person name="Zhang G."/>
            <person name="Kronforst M.R."/>
            <person name="Wang W."/>
        </authorList>
    </citation>
    <scope>NUCLEOTIDE SEQUENCE [LARGE SCALE GENOMIC DNA]</scope>
    <source>
        <strain evidence="1">Ya'a_city_454_Px</strain>
        <tissue evidence="1">Whole body</tissue>
    </source>
</reference>
<organism evidence="1 2">
    <name type="scientific">Papilio xuthus</name>
    <name type="common">Asian swallowtail butterfly</name>
    <dbReference type="NCBI Taxonomy" id="66420"/>
    <lineage>
        <taxon>Eukaryota</taxon>
        <taxon>Metazoa</taxon>
        <taxon>Ecdysozoa</taxon>
        <taxon>Arthropoda</taxon>
        <taxon>Hexapoda</taxon>
        <taxon>Insecta</taxon>
        <taxon>Pterygota</taxon>
        <taxon>Neoptera</taxon>
        <taxon>Endopterygota</taxon>
        <taxon>Lepidoptera</taxon>
        <taxon>Glossata</taxon>
        <taxon>Ditrysia</taxon>
        <taxon>Papilionoidea</taxon>
        <taxon>Papilionidae</taxon>
        <taxon>Papilioninae</taxon>
        <taxon>Papilio</taxon>
    </lineage>
</organism>
<name>A0A194Q907_PAPXU</name>
<evidence type="ECO:0000313" key="1">
    <source>
        <dbReference type="EMBL" id="KPJ02007.1"/>
    </source>
</evidence>
<sequence length="63" mass="6372">MNNCLYDNLPLGDILRVCEMAAGAGGAGSIFQGAQHEAGENSGVGPLPADINMVETHCPSTVG</sequence>
<dbReference type="EMBL" id="KQ459299">
    <property type="protein sequence ID" value="KPJ02007.1"/>
    <property type="molecule type" value="Genomic_DNA"/>
</dbReference>
<accession>A0A194Q907</accession>
<proteinExistence type="predicted"/>
<dbReference type="AlphaFoldDB" id="A0A194Q907"/>
<keyword evidence="2" id="KW-1185">Reference proteome</keyword>
<dbReference type="Proteomes" id="UP000053268">
    <property type="component" value="Unassembled WGS sequence"/>
</dbReference>
<evidence type="ECO:0000313" key="2">
    <source>
        <dbReference type="Proteomes" id="UP000053268"/>
    </source>
</evidence>
<gene>
    <name evidence="1" type="ORF">RR46_05216</name>
</gene>